<dbReference type="AlphaFoldDB" id="A0A2P2NRS4"/>
<proteinExistence type="predicted"/>
<sequence>MHSQNQKRTPDISKAKPGIILNPHYRHTLGNNLHHIRSKTLW</sequence>
<evidence type="ECO:0000313" key="1">
    <source>
        <dbReference type="EMBL" id="MBX45212.1"/>
    </source>
</evidence>
<protein>
    <submittedName>
        <fullName evidence="1">Uncharacterized protein</fullName>
    </submittedName>
</protein>
<accession>A0A2P2NRS4</accession>
<organism evidence="1">
    <name type="scientific">Rhizophora mucronata</name>
    <name type="common">Asiatic mangrove</name>
    <dbReference type="NCBI Taxonomy" id="61149"/>
    <lineage>
        <taxon>Eukaryota</taxon>
        <taxon>Viridiplantae</taxon>
        <taxon>Streptophyta</taxon>
        <taxon>Embryophyta</taxon>
        <taxon>Tracheophyta</taxon>
        <taxon>Spermatophyta</taxon>
        <taxon>Magnoliopsida</taxon>
        <taxon>eudicotyledons</taxon>
        <taxon>Gunneridae</taxon>
        <taxon>Pentapetalae</taxon>
        <taxon>rosids</taxon>
        <taxon>fabids</taxon>
        <taxon>Malpighiales</taxon>
        <taxon>Rhizophoraceae</taxon>
        <taxon>Rhizophora</taxon>
    </lineage>
</organism>
<reference evidence="1" key="1">
    <citation type="submission" date="2018-02" db="EMBL/GenBank/DDBJ databases">
        <title>Rhizophora mucronata_Transcriptome.</title>
        <authorList>
            <person name="Meera S.P."/>
            <person name="Sreeshan A."/>
            <person name="Augustine A."/>
        </authorList>
    </citation>
    <scope>NUCLEOTIDE SEQUENCE</scope>
    <source>
        <tissue evidence="1">Leaf</tissue>
    </source>
</reference>
<name>A0A2P2NRS4_RHIMU</name>
<dbReference type="EMBL" id="GGEC01064728">
    <property type="protein sequence ID" value="MBX45212.1"/>
    <property type="molecule type" value="Transcribed_RNA"/>
</dbReference>